<feature type="non-terminal residue" evidence="1">
    <location>
        <position position="226"/>
    </location>
</feature>
<reference evidence="1" key="1">
    <citation type="submission" date="2018-05" db="EMBL/GenBank/DDBJ databases">
        <authorList>
            <person name="Lanie J.A."/>
            <person name="Ng W.-L."/>
            <person name="Kazmierczak K.M."/>
            <person name="Andrzejewski T.M."/>
            <person name="Davidsen T.M."/>
            <person name="Wayne K.J."/>
            <person name="Tettelin H."/>
            <person name="Glass J.I."/>
            <person name="Rusch D."/>
            <person name="Podicherti R."/>
            <person name="Tsui H.-C.T."/>
            <person name="Winkler M.E."/>
        </authorList>
    </citation>
    <scope>NUCLEOTIDE SEQUENCE</scope>
</reference>
<gene>
    <name evidence="1" type="ORF">METZ01_LOCUS453354</name>
</gene>
<protein>
    <submittedName>
        <fullName evidence="1">Uncharacterized protein</fullName>
    </submittedName>
</protein>
<dbReference type="EMBL" id="UINC01187660">
    <property type="protein sequence ID" value="SVE00500.1"/>
    <property type="molecule type" value="Genomic_DNA"/>
</dbReference>
<name>A0A382ZYY0_9ZZZZ</name>
<dbReference type="AlphaFoldDB" id="A0A382ZYY0"/>
<evidence type="ECO:0000313" key="1">
    <source>
        <dbReference type="EMBL" id="SVE00500.1"/>
    </source>
</evidence>
<proteinExistence type="predicted"/>
<organism evidence="1">
    <name type="scientific">marine metagenome</name>
    <dbReference type="NCBI Taxonomy" id="408172"/>
    <lineage>
        <taxon>unclassified sequences</taxon>
        <taxon>metagenomes</taxon>
        <taxon>ecological metagenomes</taxon>
    </lineage>
</organism>
<accession>A0A382ZYY0</accession>
<sequence length="226" mass="26895">MIKLFWNTHNLKKTITDDGDVKKKEAVEFKWGIYHKKHSDVWIYEILKKTKYDLIDSERSLEKEDILIIVDSNPEKKIEIYNELKLVCSKIFLFHLGDESGAYDLSKVYKNCDYVWRTFCSNKYFKNNQVRCIPIGYKSGLVNKQENKRKYKWAFTGTPHKSSRHDLLFQFSDIKPFFCHKTDKFDEKIISVNEMSEVFSSTEFMPCPNGFFHPETYRLYEALQCG</sequence>